<protein>
    <submittedName>
        <fullName evidence="3 4">Uncharacterized protein LOC112463644 isoform X1</fullName>
    </submittedName>
</protein>
<dbReference type="GO" id="GO:0031012">
    <property type="term" value="C:extracellular matrix"/>
    <property type="evidence" value="ECO:0007669"/>
    <property type="project" value="TreeGrafter"/>
</dbReference>
<evidence type="ECO:0000259" key="1">
    <source>
        <dbReference type="Pfam" id="PF14529"/>
    </source>
</evidence>
<gene>
    <name evidence="3 4" type="primary">LOC112463644</name>
</gene>
<evidence type="ECO:0000313" key="2">
    <source>
        <dbReference type="Proteomes" id="UP000504618"/>
    </source>
</evidence>
<keyword evidence="2" id="KW-1185">Reference proteome</keyword>
<dbReference type="InterPro" id="IPR005135">
    <property type="entry name" value="Endo/exonuclease/phosphatase"/>
</dbReference>
<dbReference type="PANTHER" id="PTHR33395">
    <property type="entry name" value="TRANSCRIPTASE, PUTATIVE-RELATED-RELATED"/>
    <property type="match status" value="1"/>
</dbReference>
<dbReference type="RefSeq" id="XP_024885910.1">
    <property type="nucleotide sequence ID" value="XM_025030142.1"/>
</dbReference>
<dbReference type="RefSeq" id="XP_024885909.1">
    <property type="nucleotide sequence ID" value="XM_025030141.1"/>
</dbReference>
<dbReference type="Pfam" id="PF14529">
    <property type="entry name" value="Exo_endo_phos_2"/>
    <property type="match status" value="1"/>
</dbReference>
<dbReference type="PANTHER" id="PTHR33395:SF22">
    <property type="entry name" value="REVERSE TRANSCRIPTASE DOMAIN-CONTAINING PROTEIN"/>
    <property type="match status" value="1"/>
</dbReference>
<dbReference type="GO" id="GO:0007508">
    <property type="term" value="P:larval heart development"/>
    <property type="evidence" value="ECO:0007669"/>
    <property type="project" value="TreeGrafter"/>
</dbReference>
<evidence type="ECO:0000313" key="4">
    <source>
        <dbReference type="RefSeq" id="XP_024885910.1"/>
    </source>
</evidence>
<reference evidence="3 4" key="1">
    <citation type="submission" date="2025-04" db="UniProtKB">
        <authorList>
            <consortium name="RefSeq"/>
        </authorList>
    </citation>
    <scope>IDENTIFICATION</scope>
    <source>
        <tissue evidence="3 4">Whole body</tissue>
    </source>
</reference>
<dbReference type="Gene3D" id="3.60.10.10">
    <property type="entry name" value="Endonuclease/exonuclease/phosphatase"/>
    <property type="match status" value="1"/>
</dbReference>
<dbReference type="GO" id="GO:0003824">
    <property type="term" value="F:catalytic activity"/>
    <property type="evidence" value="ECO:0007669"/>
    <property type="project" value="InterPro"/>
</dbReference>
<dbReference type="GO" id="GO:0061343">
    <property type="term" value="P:cell adhesion involved in heart morphogenesis"/>
    <property type="evidence" value="ECO:0007669"/>
    <property type="project" value="TreeGrafter"/>
</dbReference>
<dbReference type="SUPFAM" id="SSF56219">
    <property type="entry name" value="DNase I-like"/>
    <property type="match status" value="1"/>
</dbReference>
<dbReference type="OrthoDB" id="7555138at2759"/>
<evidence type="ECO:0000313" key="3">
    <source>
        <dbReference type="RefSeq" id="XP_024885909.1"/>
    </source>
</evidence>
<dbReference type="GeneID" id="112463644"/>
<organism evidence="2 4">
    <name type="scientific">Temnothorax curvispinosus</name>
    <dbReference type="NCBI Taxonomy" id="300111"/>
    <lineage>
        <taxon>Eukaryota</taxon>
        <taxon>Metazoa</taxon>
        <taxon>Ecdysozoa</taxon>
        <taxon>Arthropoda</taxon>
        <taxon>Hexapoda</taxon>
        <taxon>Insecta</taxon>
        <taxon>Pterygota</taxon>
        <taxon>Neoptera</taxon>
        <taxon>Endopterygota</taxon>
        <taxon>Hymenoptera</taxon>
        <taxon>Apocrita</taxon>
        <taxon>Aculeata</taxon>
        <taxon>Formicoidea</taxon>
        <taxon>Formicidae</taxon>
        <taxon>Myrmicinae</taxon>
        <taxon>Temnothorax</taxon>
    </lineage>
</organism>
<accession>A0A6J1QZ71</accession>
<dbReference type="InterPro" id="IPR036691">
    <property type="entry name" value="Endo/exonu/phosph_ase_sf"/>
</dbReference>
<feature type="domain" description="Endonuclease/exonuclease/phosphatase" evidence="1">
    <location>
        <begin position="75"/>
        <end position="190"/>
    </location>
</feature>
<sequence length="397" mass="46316">MDYDIVVLTETKCSERSQVYFPGFRTLNSDNLLGSGGVSISIRSHMDFDVVPIVAPPIGYDIVYIKTKNLNHNFNLVAVYRHPRKAIARQDFRAVFNSLRGIGEDVIILGDFNAHNTLWNCDSTNESGDTLLDIMNENDLLCMNVDTKSRLGYSGQRDSNLDLLFGSVSLIDVMECSQEDDNWGSDHFPLIFRIDRQTQIYRKLTNRLSTKRTDWERYRELISKDFETFLVTNAVILDSNIDFYYKAFIEILKNGIARASGRKTITMENKEPNKNKRSHRWWDAKCDEVIGNKKSALSAFRKHKSVHSWVEYKRCRALAKKTLNEKKKENFKEFCQGINRFTDPGYVWRTIRIFKKARNNVTWNKWQSTDRKSEILYLYSPFQSHTPPPYNLLSFLF</sequence>
<name>A0A6J1QZ71_9HYME</name>
<dbReference type="Proteomes" id="UP000504618">
    <property type="component" value="Unplaced"/>
</dbReference>
<dbReference type="AlphaFoldDB" id="A0A6J1QZ71"/>
<proteinExistence type="predicted"/>